<dbReference type="Gene3D" id="2.40.420.20">
    <property type="match status" value="1"/>
</dbReference>
<comment type="subcellular location">
    <subcellularLocation>
        <location evidence="1">Cell envelope</location>
    </subcellularLocation>
</comment>
<dbReference type="Pfam" id="PF25984">
    <property type="entry name" value="BSH_YknX"/>
    <property type="match status" value="1"/>
</dbReference>
<comment type="caution">
    <text evidence="7">The sequence shown here is derived from an EMBL/GenBank/DDBJ whole genome shotgun (WGS) entry which is preliminary data.</text>
</comment>
<protein>
    <submittedName>
        <fullName evidence="7">HlyD family efflux transporter periplasmic adaptor subunit</fullName>
    </submittedName>
</protein>
<accession>A0A3E4M042</accession>
<feature type="region of interest" description="Disordered" evidence="4">
    <location>
        <begin position="396"/>
        <end position="441"/>
    </location>
</feature>
<organism evidence="7 8">
    <name type="scientific">[Ruminococcus] lactaris</name>
    <dbReference type="NCBI Taxonomy" id="46228"/>
    <lineage>
        <taxon>Bacteria</taxon>
        <taxon>Bacillati</taxon>
        <taxon>Bacillota</taxon>
        <taxon>Clostridia</taxon>
        <taxon>Lachnospirales</taxon>
        <taxon>Lachnospiraceae</taxon>
        <taxon>Mediterraneibacter</taxon>
    </lineage>
</organism>
<evidence type="ECO:0000256" key="3">
    <source>
        <dbReference type="SAM" id="Coils"/>
    </source>
</evidence>
<keyword evidence="2 3" id="KW-0175">Coiled coil</keyword>
<evidence type="ECO:0000256" key="1">
    <source>
        <dbReference type="ARBA" id="ARBA00004196"/>
    </source>
</evidence>
<dbReference type="PANTHER" id="PTHR32347:SF14">
    <property type="entry name" value="EFFLUX SYSTEM COMPONENT YKNX-RELATED"/>
    <property type="match status" value="1"/>
</dbReference>
<feature type="compositionally biased region" description="Low complexity" evidence="4">
    <location>
        <begin position="272"/>
        <end position="285"/>
    </location>
</feature>
<evidence type="ECO:0000313" key="7">
    <source>
        <dbReference type="EMBL" id="RGK42682.1"/>
    </source>
</evidence>
<dbReference type="Gene3D" id="1.10.287.470">
    <property type="entry name" value="Helix hairpin bin"/>
    <property type="match status" value="1"/>
</dbReference>
<dbReference type="GO" id="GO:0030313">
    <property type="term" value="C:cell envelope"/>
    <property type="evidence" value="ECO:0007669"/>
    <property type="project" value="UniProtKB-SubCell"/>
</dbReference>
<dbReference type="InterPro" id="IPR058636">
    <property type="entry name" value="Beta-barrel_YknX"/>
</dbReference>
<evidence type="ECO:0000256" key="2">
    <source>
        <dbReference type="ARBA" id="ARBA00023054"/>
    </source>
</evidence>
<feature type="compositionally biased region" description="Acidic residues" evidence="4">
    <location>
        <begin position="415"/>
        <end position="428"/>
    </location>
</feature>
<feature type="domain" description="YknX-like barrel-sandwich hybrid" evidence="5">
    <location>
        <begin position="84"/>
        <end position="220"/>
    </location>
</feature>
<proteinExistence type="predicted"/>
<dbReference type="SUPFAM" id="SSF111369">
    <property type="entry name" value="HlyD-like secretion proteins"/>
    <property type="match status" value="1"/>
</dbReference>
<sequence>MKEKKLSLKQKKMLIIAGIILAVLLVVILVIRAVTGKGSGNGEDVLYADSVGMLTGTGLGTQNQFSGVVEAQDTLKLTLSDDQKVKEIFVEKGQEVEPGTKLYEFDTEELAMTLEQGNLELDKINNSISNLNNQIAALTAEKKNAPASEQLSYTTQIQELQTNVKQEEYNYKVKELEVNRMKKNLESSVVTSTISGIVQEINEEQGYDDVTGEKKPFMSILSTGKYRIKGKISEQNIGNLSPGMEVTIRSRVDETQIWKGTVDSIDTEKPESGSQNSYYSGSDSSQQATKYPFYVTLEKSEGLMLGQHVYVEPGTGSETDSGMWLMSSYIVDADSDVPYVWVAGKNDRLEKREIKLGEKNEDMDTWEVLDGLKNTDYIVWPSEDCKKGAAVVKNTAVNNESGISEDELNGTAGTEPEDGTEAEPEDGTSENLQKDGGMEDE</sequence>
<dbReference type="Proteomes" id="UP000260793">
    <property type="component" value="Unassembled WGS sequence"/>
</dbReference>
<reference evidence="7 8" key="1">
    <citation type="submission" date="2018-08" db="EMBL/GenBank/DDBJ databases">
        <title>A genome reference for cultivated species of the human gut microbiota.</title>
        <authorList>
            <person name="Zou Y."/>
            <person name="Xue W."/>
            <person name="Luo G."/>
        </authorList>
    </citation>
    <scope>NUCLEOTIDE SEQUENCE [LARGE SCALE GENOMIC DNA]</scope>
    <source>
        <strain evidence="7 8">TF11-7</strain>
    </source>
</reference>
<evidence type="ECO:0000313" key="8">
    <source>
        <dbReference type="Proteomes" id="UP000260793"/>
    </source>
</evidence>
<name>A0A3E4M042_9FIRM</name>
<dbReference type="RefSeq" id="WP_117687548.1">
    <property type="nucleotide sequence ID" value="NZ_QSQN01000002.1"/>
</dbReference>
<gene>
    <name evidence="7" type="ORF">DXD17_00975</name>
</gene>
<evidence type="ECO:0000259" key="6">
    <source>
        <dbReference type="Pfam" id="PF25990"/>
    </source>
</evidence>
<feature type="region of interest" description="Disordered" evidence="4">
    <location>
        <begin position="261"/>
        <end position="285"/>
    </location>
</feature>
<dbReference type="Gene3D" id="2.40.30.170">
    <property type="match status" value="1"/>
</dbReference>
<dbReference type="Pfam" id="PF25990">
    <property type="entry name" value="Beta-barrel_YknX"/>
    <property type="match status" value="1"/>
</dbReference>
<dbReference type="EMBL" id="QSQN01000002">
    <property type="protein sequence ID" value="RGK42682.1"/>
    <property type="molecule type" value="Genomic_DNA"/>
</dbReference>
<feature type="compositionally biased region" description="Basic and acidic residues" evidence="4">
    <location>
        <begin position="432"/>
        <end position="441"/>
    </location>
</feature>
<evidence type="ECO:0000259" key="5">
    <source>
        <dbReference type="Pfam" id="PF25984"/>
    </source>
</evidence>
<dbReference type="Gene3D" id="2.40.50.100">
    <property type="match status" value="1"/>
</dbReference>
<dbReference type="PANTHER" id="PTHR32347">
    <property type="entry name" value="EFFLUX SYSTEM COMPONENT YKNX-RELATED"/>
    <property type="match status" value="1"/>
</dbReference>
<dbReference type="InterPro" id="IPR050465">
    <property type="entry name" value="UPF0194_transport"/>
</dbReference>
<feature type="coiled-coil region" evidence="3">
    <location>
        <begin position="114"/>
        <end position="177"/>
    </location>
</feature>
<evidence type="ECO:0000256" key="4">
    <source>
        <dbReference type="SAM" id="MobiDB-lite"/>
    </source>
</evidence>
<dbReference type="AlphaFoldDB" id="A0A3E4M042"/>
<dbReference type="InterPro" id="IPR058639">
    <property type="entry name" value="BSH_YknX-like"/>
</dbReference>
<feature type="domain" description="YknX-like beta-barrel" evidence="6">
    <location>
        <begin position="227"/>
        <end position="312"/>
    </location>
</feature>